<dbReference type="Proteomes" id="UP000038045">
    <property type="component" value="Unplaced"/>
</dbReference>
<feature type="active site" evidence="8">
    <location>
        <position position="138"/>
    </location>
</feature>
<dbReference type="WBParaSite" id="PTRK_0000224200.1">
    <property type="protein sequence ID" value="PTRK_0000224200.1"/>
    <property type="gene ID" value="PTRK_0000224200"/>
</dbReference>
<evidence type="ECO:0000256" key="2">
    <source>
        <dbReference type="ARBA" id="ARBA00022670"/>
    </source>
</evidence>
<dbReference type="Pfam" id="PF01400">
    <property type="entry name" value="Astacin"/>
    <property type="match status" value="1"/>
</dbReference>
<evidence type="ECO:0000313" key="13">
    <source>
        <dbReference type="WBParaSite" id="PTRK_0000224200.1"/>
    </source>
</evidence>
<dbReference type="GO" id="GO:0008270">
    <property type="term" value="F:zinc ion binding"/>
    <property type="evidence" value="ECO:0007669"/>
    <property type="project" value="UniProtKB-UniRule"/>
</dbReference>
<dbReference type="Gene3D" id="3.40.390.10">
    <property type="entry name" value="Collagenase (Catalytic Domain)"/>
    <property type="match status" value="1"/>
</dbReference>
<comment type="caution">
    <text evidence="8">Lacks conserved residue(s) required for the propagation of feature annotation.</text>
</comment>
<keyword evidence="5 8" id="KW-0862">Zinc</keyword>
<dbReference type="PANTHER" id="PTHR10127">
    <property type="entry name" value="DISCOIDIN, CUB, EGF, LAMININ , AND ZINC METALLOPROTEASE DOMAIN CONTAINING"/>
    <property type="match status" value="1"/>
</dbReference>
<proteinExistence type="predicted"/>
<evidence type="ECO:0000256" key="5">
    <source>
        <dbReference type="ARBA" id="ARBA00022833"/>
    </source>
</evidence>
<feature type="binding site" evidence="8">
    <location>
        <position position="137"/>
    </location>
    <ligand>
        <name>Zn(2+)</name>
        <dbReference type="ChEBI" id="CHEBI:29105"/>
        <note>catalytic</note>
    </ligand>
</feature>
<feature type="transmembrane region" description="Helical" evidence="10">
    <location>
        <begin position="7"/>
        <end position="24"/>
    </location>
</feature>
<evidence type="ECO:0000256" key="1">
    <source>
        <dbReference type="ARBA" id="ARBA00022536"/>
    </source>
</evidence>
<keyword evidence="10" id="KW-0812">Transmembrane</keyword>
<evidence type="ECO:0000256" key="6">
    <source>
        <dbReference type="ARBA" id="ARBA00023049"/>
    </source>
</evidence>
<evidence type="ECO:0000256" key="10">
    <source>
        <dbReference type="SAM" id="Phobius"/>
    </source>
</evidence>
<dbReference type="InterPro" id="IPR035914">
    <property type="entry name" value="Sperma_CUB_dom_sf"/>
</dbReference>
<dbReference type="GO" id="GO:0004222">
    <property type="term" value="F:metalloendopeptidase activity"/>
    <property type="evidence" value="ECO:0007669"/>
    <property type="project" value="UniProtKB-UniRule"/>
</dbReference>
<keyword evidence="2 8" id="KW-0645">Protease</keyword>
<keyword evidence="6 8" id="KW-0482">Metalloprotease</keyword>
<dbReference type="InterPro" id="IPR024079">
    <property type="entry name" value="MetalloPept_cat_dom_sf"/>
</dbReference>
<dbReference type="InterPro" id="IPR001506">
    <property type="entry name" value="Peptidase_M12A"/>
</dbReference>
<feature type="binding site" evidence="8">
    <location>
        <position position="147"/>
    </location>
    <ligand>
        <name>Zn(2+)</name>
        <dbReference type="ChEBI" id="CHEBI:29105"/>
        <note>catalytic</note>
    </ligand>
</feature>
<sequence>MRYVTQIMYYFIILFFINFLRAFVEKAGSFEHFQYLRTKTGIIRGKRAITNDMRYKWEFPIKYHVNYPVNETAIDIALKELMNETCIKFEKVDNLNESGLNYVRGGGCISFVGKISSSRSQDIGLTADCEKAANIQHETLHALGVHHEMSREDRNKYIEVLTQNVDPRVLFNFEKDPVGKAHAFGFTYDYGSIMHYSKTAGSIDPNMLAVKAKLDGYINTPGQRVEIGFNDVKLLNYHYCADKCKESEIKCDFGGYPDPHNCTRCKCPRFFEGDDCSKVTRSDFACPYSVLFPKDEKQTATLKGKMTCTIPIFAPYGKKIEMTLESSNLPGYFNCKPDAGLEIKYLEDKTVSGPIFCGRNATGTITSESRYVVMRYIGLEDDNYINLVYSTV</sequence>
<dbReference type="PROSITE" id="PS51864">
    <property type="entry name" value="ASTACIN"/>
    <property type="match status" value="1"/>
</dbReference>
<comment type="cofactor">
    <cofactor evidence="8 9">
        <name>Zn(2+)</name>
        <dbReference type="ChEBI" id="CHEBI:29105"/>
    </cofactor>
    <text evidence="8 9">Binds 1 zinc ion per subunit.</text>
</comment>
<dbReference type="AlphaFoldDB" id="A0A0N4Z5E0"/>
<evidence type="ECO:0000256" key="4">
    <source>
        <dbReference type="ARBA" id="ARBA00022801"/>
    </source>
</evidence>
<dbReference type="GO" id="GO:0006508">
    <property type="term" value="P:proteolysis"/>
    <property type="evidence" value="ECO:0007669"/>
    <property type="project" value="UniProtKB-KW"/>
</dbReference>
<organism evidence="12 13">
    <name type="scientific">Parastrongyloides trichosuri</name>
    <name type="common">Possum-specific nematode worm</name>
    <dbReference type="NCBI Taxonomy" id="131310"/>
    <lineage>
        <taxon>Eukaryota</taxon>
        <taxon>Metazoa</taxon>
        <taxon>Ecdysozoa</taxon>
        <taxon>Nematoda</taxon>
        <taxon>Chromadorea</taxon>
        <taxon>Rhabditida</taxon>
        <taxon>Tylenchina</taxon>
        <taxon>Panagrolaimomorpha</taxon>
        <taxon>Strongyloidoidea</taxon>
        <taxon>Strongyloididae</taxon>
        <taxon>Parastrongyloides</taxon>
    </lineage>
</organism>
<keyword evidence="10" id="KW-1133">Transmembrane helix</keyword>
<evidence type="ECO:0000256" key="8">
    <source>
        <dbReference type="PROSITE-ProRule" id="PRU01211"/>
    </source>
</evidence>
<protein>
    <recommendedName>
        <fullName evidence="9">Metalloendopeptidase</fullName>
        <ecNumber evidence="9">3.4.24.-</ecNumber>
    </recommendedName>
</protein>
<feature type="domain" description="Peptidase M12A" evidence="11">
    <location>
        <begin position="47"/>
        <end position="245"/>
    </location>
</feature>
<feature type="binding site" evidence="8">
    <location>
        <position position="141"/>
    </location>
    <ligand>
        <name>Zn(2+)</name>
        <dbReference type="ChEBI" id="CHEBI:29105"/>
        <note>catalytic</note>
    </ligand>
</feature>
<evidence type="ECO:0000256" key="9">
    <source>
        <dbReference type="RuleBase" id="RU361183"/>
    </source>
</evidence>
<evidence type="ECO:0000256" key="7">
    <source>
        <dbReference type="ARBA" id="ARBA00023157"/>
    </source>
</evidence>
<name>A0A0N4Z5E0_PARTI</name>
<dbReference type="PANTHER" id="PTHR10127:SF780">
    <property type="entry name" value="METALLOENDOPEPTIDASE"/>
    <property type="match status" value="1"/>
</dbReference>
<keyword evidence="4 8" id="KW-0378">Hydrolase</keyword>
<dbReference type="SUPFAM" id="SSF55486">
    <property type="entry name" value="Metalloproteases ('zincins'), catalytic domain"/>
    <property type="match status" value="1"/>
</dbReference>
<dbReference type="PRINTS" id="PR00480">
    <property type="entry name" value="ASTACIN"/>
</dbReference>
<keyword evidence="1" id="KW-0245">EGF-like domain</keyword>
<dbReference type="EC" id="3.4.24.-" evidence="9"/>
<keyword evidence="3 8" id="KW-0479">Metal-binding</keyword>
<dbReference type="SMART" id="SM00235">
    <property type="entry name" value="ZnMc"/>
    <property type="match status" value="1"/>
</dbReference>
<accession>A0A0N4Z5E0</accession>
<reference evidence="13" key="1">
    <citation type="submission" date="2017-02" db="UniProtKB">
        <authorList>
            <consortium name="WormBaseParasite"/>
        </authorList>
    </citation>
    <scope>IDENTIFICATION</scope>
</reference>
<keyword evidence="12" id="KW-1185">Reference proteome</keyword>
<evidence type="ECO:0000313" key="12">
    <source>
        <dbReference type="Proteomes" id="UP000038045"/>
    </source>
</evidence>
<dbReference type="InterPro" id="IPR006026">
    <property type="entry name" value="Peptidase_Metallo"/>
</dbReference>
<dbReference type="SUPFAM" id="SSF49854">
    <property type="entry name" value="Spermadhesin, CUB domain"/>
    <property type="match status" value="1"/>
</dbReference>
<evidence type="ECO:0000256" key="3">
    <source>
        <dbReference type="ARBA" id="ARBA00022723"/>
    </source>
</evidence>
<keyword evidence="10" id="KW-0472">Membrane</keyword>
<evidence type="ECO:0000259" key="11">
    <source>
        <dbReference type="PROSITE" id="PS51864"/>
    </source>
</evidence>
<keyword evidence="7" id="KW-1015">Disulfide bond</keyword>